<dbReference type="CDD" id="cd07813">
    <property type="entry name" value="COQ10p_like"/>
    <property type="match status" value="1"/>
</dbReference>
<protein>
    <submittedName>
        <fullName evidence="3">Cyclase/dehydrase</fullName>
    </submittedName>
</protein>
<evidence type="ECO:0000313" key="3">
    <source>
        <dbReference type="EMBL" id="BAN35105.1"/>
    </source>
</evidence>
<gene>
    <name evidence="3" type="ORF">SCD_n01276</name>
</gene>
<organism evidence="3 4">
    <name type="scientific">Sulfuricella denitrificans (strain DSM 22764 / NBRC 105220 / skB26)</name>
    <dbReference type="NCBI Taxonomy" id="1163617"/>
    <lineage>
        <taxon>Bacteria</taxon>
        <taxon>Pseudomonadati</taxon>
        <taxon>Pseudomonadota</taxon>
        <taxon>Betaproteobacteria</taxon>
        <taxon>Nitrosomonadales</taxon>
        <taxon>Sulfuricellaceae</taxon>
        <taxon>Sulfuricella</taxon>
    </lineage>
</organism>
<dbReference type="KEGG" id="sdr:SCD_n01276"/>
<dbReference type="HOGENOM" id="CLU_079653_3_1_4"/>
<comment type="similarity">
    <text evidence="1">Belongs to the ribosome association toxin RatA family.</text>
</comment>
<dbReference type="EMBL" id="AP013066">
    <property type="protein sequence ID" value="BAN35105.1"/>
    <property type="molecule type" value="Genomic_DNA"/>
</dbReference>
<name>S6AA22_SULDS</name>
<dbReference type="InterPro" id="IPR023393">
    <property type="entry name" value="START-like_dom_sf"/>
</dbReference>
<evidence type="ECO:0000313" key="4">
    <source>
        <dbReference type="Proteomes" id="UP000015559"/>
    </source>
</evidence>
<accession>S6AA22</accession>
<dbReference type="GO" id="GO:0045333">
    <property type="term" value="P:cellular respiration"/>
    <property type="evidence" value="ECO:0007669"/>
    <property type="project" value="InterPro"/>
</dbReference>
<sequence length="145" mass="16756">MIAVEKSVLVFYSARQMFALVDRIEDYPNFLPWCGGTEVQRHSDEALEATVHIDYHHLKQSFATENVRQAPHLIEMKFRHGPFSHLEGSWKFVELDESACKIEFKLCYEFSSKIMEKLVSPVFGHIANSFVEAFVQRAAEIYGEP</sequence>
<dbReference type="InterPro" id="IPR005031">
    <property type="entry name" value="COQ10_START"/>
</dbReference>
<dbReference type="PANTHER" id="PTHR12901">
    <property type="entry name" value="SPERM PROTEIN HOMOLOG"/>
    <property type="match status" value="1"/>
</dbReference>
<evidence type="ECO:0000259" key="2">
    <source>
        <dbReference type="Pfam" id="PF03364"/>
    </source>
</evidence>
<evidence type="ECO:0000256" key="1">
    <source>
        <dbReference type="ARBA" id="ARBA00008918"/>
    </source>
</evidence>
<keyword evidence="4" id="KW-1185">Reference proteome</keyword>
<feature type="domain" description="Coenzyme Q-binding protein COQ10 START" evidence="2">
    <location>
        <begin position="12"/>
        <end position="134"/>
    </location>
</feature>
<dbReference type="OrthoDB" id="9804759at2"/>
<dbReference type="Gene3D" id="3.30.530.20">
    <property type="match status" value="1"/>
</dbReference>
<dbReference type="AlphaFoldDB" id="S6AA22"/>
<dbReference type="SUPFAM" id="SSF55961">
    <property type="entry name" value="Bet v1-like"/>
    <property type="match status" value="1"/>
</dbReference>
<dbReference type="RefSeq" id="WP_009205941.1">
    <property type="nucleotide sequence ID" value="NC_022357.1"/>
</dbReference>
<dbReference type="PANTHER" id="PTHR12901:SF10">
    <property type="entry name" value="COENZYME Q-BINDING PROTEIN COQ10, MITOCHONDRIAL"/>
    <property type="match status" value="1"/>
</dbReference>
<dbReference type="Proteomes" id="UP000015559">
    <property type="component" value="Chromosome"/>
</dbReference>
<proteinExistence type="inferred from homology"/>
<dbReference type="GO" id="GO:0048039">
    <property type="term" value="F:ubiquinone binding"/>
    <property type="evidence" value="ECO:0007669"/>
    <property type="project" value="InterPro"/>
</dbReference>
<dbReference type="eggNOG" id="COG2867">
    <property type="taxonomic scope" value="Bacteria"/>
</dbReference>
<dbReference type="Pfam" id="PF03364">
    <property type="entry name" value="Polyketide_cyc"/>
    <property type="match status" value="1"/>
</dbReference>
<dbReference type="InterPro" id="IPR044996">
    <property type="entry name" value="COQ10-like"/>
</dbReference>
<reference evidence="3 4" key="1">
    <citation type="journal article" date="2012" name="Appl. Environ. Microbiol.">
        <title>Draft genome sequence of a psychrotolerant sulfur-oxidizing bacterium, Sulfuricella denitrificans skB26, and proteomic insights into cold adaptation.</title>
        <authorList>
            <person name="Watanabe T."/>
            <person name="Kojima H."/>
            <person name="Fukui M."/>
        </authorList>
    </citation>
    <scope>NUCLEOTIDE SEQUENCE [LARGE SCALE GENOMIC DNA]</scope>
    <source>
        <strain evidence="4">skB26</strain>
    </source>
</reference>
<dbReference type="STRING" id="1163617.SCD_n01276"/>